<keyword evidence="3" id="KW-1185">Reference proteome</keyword>
<evidence type="ECO:0000259" key="1">
    <source>
        <dbReference type="Pfam" id="PF03886"/>
    </source>
</evidence>
<accession>A0A1X7ENU6</accession>
<dbReference type="GeneID" id="95550458"/>
<dbReference type="SUPFAM" id="SSF159594">
    <property type="entry name" value="XCC0632-like"/>
    <property type="match status" value="1"/>
</dbReference>
<dbReference type="STRING" id="28094.SAMN06295900_10677"/>
<dbReference type="RefSeq" id="WP_085227777.1">
    <property type="nucleotide sequence ID" value="NZ_BSQD01000006.1"/>
</dbReference>
<dbReference type="OrthoDB" id="5568302at2"/>
<dbReference type="AlphaFoldDB" id="A0A1X7ENU6"/>
<sequence length="220" mass="22667">MSGFIDRLLSSGRHLAGAMAPRASALLAIAAASVLAGCSLAPPAAVSDVRYDLGPAPAAPASAAPLPPVRLFDVRAMHALDSNAILYRLSYVDPHRASTYAHSHWTMAPAALLSQRLRAALAARGAVLSGGEAVAAPLLTVDLEQFEQVFDGQDESHGALTARATLTREGRVLAQHTFVARAPAAAQSAAGGVGALAAASDQFIAQLVAWLRMQTFVAAQ</sequence>
<reference evidence="3" key="1">
    <citation type="submission" date="2017-04" db="EMBL/GenBank/DDBJ databases">
        <authorList>
            <person name="Varghese N."/>
            <person name="Submissions S."/>
        </authorList>
    </citation>
    <scope>NUCLEOTIDE SEQUENCE [LARGE SCALE GENOMIC DNA]</scope>
    <source>
        <strain evidence="3">Ballard 720</strain>
    </source>
</reference>
<dbReference type="Gene3D" id="3.40.50.10610">
    <property type="entry name" value="ABC-type transport auxiliary lipoprotein component"/>
    <property type="match status" value="1"/>
</dbReference>
<name>A0A1X7ENU6_TRICW</name>
<organism evidence="2 3">
    <name type="scientific">Trinickia caryophylli</name>
    <name type="common">Paraburkholderia caryophylli</name>
    <dbReference type="NCBI Taxonomy" id="28094"/>
    <lineage>
        <taxon>Bacteria</taxon>
        <taxon>Pseudomonadati</taxon>
        <taxon>Pseudomonadota</taxon>
        <taxon>Betaproteobacteria</taxon>
        <taxon>Burkholderiales</taxon>
        <taxon>Burkholderiaceae</taxon>
        <taxon>Trinickia</taxon>
    </lineage>
</organism>
<feature type="domain" description="ABC-type transport auxiliary lipoprotein component" evidence="1">
    <location>
        <begin position="51"/>
        <end position="207"/>
    </location>
</feature>
<dbReference type="InterPro" id="IPR005586">
    <property type="entry name" value="ABC_trans_aux"/>
</dbReference>
<evidence type="ECO:0000313" key="2">
    <source>
        <dbReference type="EMBL" id="SMF37207.1"/>
    </source>
</evidence>
<gene>
    <name evidence="2" type="ORF">SAMN06295900_10677</name>
</gene>
<proteinExistence type="predicted"/>
<evidence type="ECO:0000313" key="3">
    <source>
        <dbReference type="Proteomes" id="UP000192911"/>
    </source>
</evidence>
<dbReference type="EMBL" id="FXAH01000006">
    <property type="protein sequence ID" value="SMF37207.1"/>
    <property type="molecule type" value="Genomic_DNA"/>
</dbReference>
<dbReference type="Pfam" id="PF03886">
    <property type="entry name" value="ABC_trans_aux"/>
    <property type="match status" value="1"/>
</dbReference>
<protein>
    <submittedName>
        <fullName evidence="2">Cholesterol transport system auxiliary component</fullName>
    </submittedName>
</protein>
<dbReference type="Proteomes" id="UP000192911">
    <property type="component" value="Unassembled WGS sequence"/>
</dbReference>